<feature type="transmembrane region" description="Helical" evidence="3">
    <location>
        <begin position="91"/>
        <end position="110"/>
    </location>
</feature>
<accession>A0AAC9RLK6</accession>
<keyword evidence="3" id="KW-0472">Membrane</keyword>
<evidence type="ECO:0000256" key="2">
    <source>
        <dbReference type="ARBA" id="ARBA00022989"/>
    </source>
</evidence>
<evidence type="ECO:0000313" key="4">
    <source>
        <dbReference type="EMBL" id="ARE86525.1"/>
    </source>
</evidence>
<dbReference type="InterPro" id="IPR009825">
    <property type="entry name" value="ECF_substrate-spec-like"/>
</dbReference>
<protein>
    <submittedName>
        <fullName evidence="4">Thiamine transporter HmpT</fullName>
    </submittedName>
</protein>
<evidence type="ECO:0000313" key="5">
    <source>
        <dbReference type="Proteomes" id="UP000192478"/>
    </source>
</evidence>
<dbReference type="Proteomes" id="UP000192478">
    <property type="component" value="Chromosome"/>
</dbReference>
<feature type="transmembrane region" description="Helical" evidence="3">
    <location>
        <begin position="163"/>
        <end position="180"/>
    </location>
</feature>
<organism evidence="4 5">
    <name type="scientific">Clostridium formicaceticum</name>
    <dbReference type="NCBI Taxonomy" id="1497"/>
    <lineage>
        <taxon>Bacteria</taxon>
        <taxon>Bacillati</taxon>
        <taxon>Bacillota</taxon>
        <taxon>Clostridia</taxon>
        <taxon>Eubacteriales</taxon>
        <taxon>Clostridiaceae</taxon>
        <taxon>Clostridium</taxon>
    </lineage>
</organism>
<dbReference type="Gene3D" id="1.10.1760.20">
    <property type="match status" value="1"/>
</dbReference>
<dbReference type="PANTHER" id="PTHR37815">
    <property type="entry name" value="UPF0397 PROTEIN BC_2624-RELATED"/>
    <property type="match status" value="1"/>
</dbReference>
<evidence type="ECO:0000256" key="1">
    <source>
        <dbReference type="ARBA" id="ARBA00022692"/>
    </source>
</evidence>
<keyword evidence="2 3" id="KW-1133">Transmembrane helix</keyword>
<feature type="transmembrane region" description="Helical" evidence="3">
    <location>
        <begin position="122"/>
        <end position="143"/>
    </location>
</feature>
<dbReference type="GO" id="GO:0016020">
    <property type="term" value="C:membrane"/>
    <property type="evidence" value="ECO:0007669"/>
    <property type="project" value="InterPro"/>
</dbReference>
<sequence>MVEEKVFADKKKKNIVRENSKTKDLVLTGLLVALVFVATRFINIRLPIQSNGGLIHLGNTMLFMIAIVFGSKKAAVAGAFGMGLFDVLSGWAVWAPFTFIIRGVMGYLIGTISQAGGKKGNSFTRNLIAITVGGIWMLLGYYIAEVILYGNWIVPFGSIPGDIVQVVLGAMIGLPMAAALKKSKVV</sequence>
<dbReference type="AlphaFoldDB" id="A0AAC9RLK6"/>
<dbReference type="Pfam" id="PF07155">
    <property type="entry name" value="ECF-ribofla_trS"/>
    <property type="match status" value="1"/>
</dbReference>
<proteinExistence type="predicted"/>
<name>A0AAC9RLK6_9CLOT</name>
<reference evidence="4 5" key="1">
    <citation type="submission" date="2017-03" db="EMBL/GenBank/DDBJ databases">
        <title>Complete sequence of Clostridium formicaceticum DSM 92.</title>
        <authorList>
            <person name="Poehlein A."/>
            <person name="Karl M."/>
            <person name="Bengelsdorf F.R."/>
            <person name="Duerre P."/>
            <person name="Daniel R."/>
        </authorList>
    </citation>
    <scope>NUCLEOTIDE SEQUENCE [LARGE SCALE GENOMIC DNA]</scope>
    <source>
        <strain evidence="4 5">DSM 92</strain>
    </source>
</reference>
<feature type="transmembrane region" description="Helical" evidence="3">
    <location>
        <begin position="54"/>
        <end position="71"/>
    </location>
</feature>
<evidence type="ECO:0000256" key="3">
    <source>
        <dbReference type="SAM" id="Phobius"/>
    </source>
</evidence>
<dbReference type="EMBL" id="CP020559">
    <property type="protein sequence ID" value="ARE86525.1"/>
    <property type="molecule type" value="Genomic_DNA"/>
</dbReference>
<feature type="transmembrane region" description="Helical" evidence="3">
    <location>
        <begin position="25"/>
        <end position="42"/>
    </location>
</feature>
<dbReference type="PANTHER" id="PTHR37815:SF3">
    <property type="entry name" value="UPF0397 PROTEIN SPR0429"/>
    <property type="match status" value="1"/>
</dbReference>
<gene>
    <name evidence="4" type="primary">hmpT</name>
    <name evidence="4" type="ORF">CLFO_08470</name>
</gene>
<keyword evidence="1 3" id="KW-0812">Transmembrane</keyword>